<keyword evidence="5" id="KW-0285">Flavoprotein</keyword>
<evidence type="ECO:0000256" key="2">
    <source>
        <dbReference type="ARBA" id="ARBA00001927"/>
    </source>
</evidence>
<keyword evidence="12" id="KW-0314">Glutamate biosynthesis</keyword>
<accession>A0A3B1BZU1</accession>
<comment type="pathway">
    <text evidence="14">Amino-acid biosynthesis.</text>
</comment>
<dbReference type="Gene3D" id="3.60.20.10">
    <property type="entry name" value="Glutamine Phosphoribosylpyrophosphate, subunit 1, domain 1"/>
    <property type="match status" value="1"/>
</dbReference>
<dbReference type="GO" id="GO:0019676">
    <property type="term" value="P:ammonia assimilation cycle"/>
    <property type="evidence" value="ECO:0007669"/>
    <property type="project" value="TreeGrafter"/>
</dbReference>
<dbReference type="PROSITE" id="PS51278">
    <property type="entry name" value="GATASE_TYPE_2"/>
    <property type="match status" value="1"/>
</dbReference>
<evidence type="ECO:0000256" key="7">
    <source>
        <dbReference type="ARBA" id="ARBA00022723"/>
    </source>
</evidence>
<keyword evidence="10" id="KW-0408">Iron</keyword>
<evidence type="ECO:0000256" key="11">
    <source>
        <dbReference type="ARBA" id="ARBA00023014"/>
    </source>
</evidence>
<dbReference type="PANTHER" id="PTHR11938:SF148">
    <property type="entry name" value="GLUTAMATE SYNTHASE [NADPH] LARGE CHAIN"/>
    <property type="match status" value="1"/>
</dbReference>
<evidence type="ECO:0000256" key="4">
    <source>
        <dbReference type="ARBA" id="ARBA00022605"/>
    </source>
</evidence>
<evidence type="ECO:0000313" key="16">
    <source>
        <dbReference type="EMBL" id="VAX10167.1"/>
    </source>
</evidence>
<evidence type="ECO:0000256" key="13">
    <source>
        <dbReference type="ARBA" id="ARBA00023291"/>
    </source>
</evidence>
<comment type="cofactor">
    <cofactor evidence="2">
        <name>[3Fe-4S] cluster</name>
        <dbReference type="ChEBI" id="CHEBI:21137"/>
    </cofactor>
</comment>
<dbReference type="InterPro" id="IPR029055">
    <property type="entry name" value="Ntn_hydrolases_N"/>
</dbReference>
<dbReference type="InterPro" id="IPR017932">
    <property type="entry name" value="GATase_2_dom"/>
</dbReference>
<evidence type="ECO:0000259" key="15">
    <source>
        <dbReference type="PROSITE" id="PS51278"/>
    </source>
</evidence>
<keyword evidence="8" id="KW-0315">Glutamine amidotransferase</keyword>
<dbReference type="EMBL" id="UOFY01000046">
    <property type="protein sequence ID" value="VAX10167.1"/>
    <property type="molecule type" value="Genomic_DNA"/>
</dbReference>
<organism evidence="16">
    <name type="scientific">hydrothermal vent metagenome</name>
    <dbReference type="NCBI Taxonomy" id="652676"/>
    <lineage>
        <taxon>unclassified sequences</taxon>
        <taxon>metagenomes</taxon>
        <taxon>ecological metagenomes</taxon>
    </lineage>
</organism>
<keyword evidence="9 16" id="KW-0560">Oxidoreductase</keyword>
<protein>
    <submittedName>
        <fullName evidence="16">Glutamate synthase [NADPH] large chain</fullName>
        <ecNumber evidence="16">1.4.1.13</ecNumber>
    </submittedName>
</protein>
<dbReference type="GO" id="GO:0006537">
    <property type="term" value="P:glutamate biosynthetic process"/>
    <property type="evidence" value="ECO:0007669"/>
    <property type="project" value="UniProtKB-KW"/>
</dbReference>
<dbReference type="Pfam" id="PF00310">
    <property type="entry name" value="GATase_2"/>
    <property type="match status" value="1"/>
</dbReference>
<evidence type="ECO:0000256" key="3">
    <source>
        <dbReference type="ARBA" id="ARBA00009716"/>
    </source>
</evidence>
<keyword evidence="11" id="KW-0411">Iron-sulfur</keyword>
<reference evidence="16" key="1">
    <citation type="submission" date="2018-06" db="EMBL/GenBank/DDBJ databases">
        <authorList>
            <person name="Zhirakovskaya E."/>
        </authorList>
    </citation>
    <scope>NUCLEOTIDE SEQUENCE</scope>
</reference>
<evidence type="ECO:0000256" key="5">
    <source>
        <dbReference type="ARBA" id="ARBA00022630"/>
    </source>
</evidence>
<evidence type="ECO:0000256" key="10">
    <source>
        <dbReference type="ARBA" id="ARBA00023004"/>
    </source>
</evidence>
<evidence type="ECO:0000256" key="9">
    <source>
        <dbReference type="ARBA" id="ARBA00023002"/>
    </source>
</evidence>
<dbReference type="InterPro" id="IPR050711">
    <property type="entry name" value="ET-N_metabolism_enzyme"/>
</dbReference>
<evidence type="ECO:0000256" key="14">
    <source>
        <dbReference type="ARBA" id="ARBA00029440"/>
    </source>
</evidence>
<dbReference type="AlphaFoldDB" id="A0A3B1BZU1"/>
<comment type="cofactor">
    <cofactor evidence="1">
        <name>FMN</name>
        <dbReference type="ChEBI" id="CHEBI:58210"/>
    </cofactor>
</comment>
<gene>
    <name evidence="16" type="ORF">MNBD_GAMMA25-641</name>
</gene>
<feature type="domain" description="Glutamine amidotransferase type-2" evidence="15">
    <location>
        <begin position="21"/>
        <end position="283"/>
    </location>
</feature>
<evidence type="ECO:0000256" key="1">
    <source>
        <dbReference type="ARBA" id="ARBA00001917"/>
    </source>
</evidence>
<dbReference type="EC" id="1.4.1.13" evidence="16"/>
<evidence type="ECO:0000256" key="12">
    <source>
        <dbReference type="ARBA" id="ARBA00023164"/>
    </source>
</evidence>
<dbReference type="PANTHER" id="PTHR11938">
    <property type="entry name" value="FAD NADPH DEHYDROGENASE/OXIDOREDUCTASE"/>
    <property type="match status" value="1"/>
</dbReference>
<proteinExistence type="inferred from homology"/>
<dbReference type="GO" id="GO:0004355">
    <property type="term" value="F:glutamate synthase (NADPH) activity"/>
    <property type="evidence" value="ECO:0007669"/>
    <property type="project" value="UniProtKB-EC"/>
</dbReference>
<keyword evidence="13" id="KW-0003">3Fe-4S</keyword>
<dbReference type="SUPFAM" id="SSF56235">
    <property type="entry name" value="N-terminal nucleophile aminohydrolases (Ntn hydrolases)"/>
    <property type="match status" value="1"/>
</dbReference>
<keyword evidence="6" id="KW-0288">FMN</keyword>
<keyword evidence="4" id="KW-0028">Amino-acid biosynthesis</keyword>
<comment type="similarity">
    <text evidence="3">Belongs to the glutamate synthase family.</text>
</comment>
<keyword evidence="7" id="KW-0479">Metal-binding</keyword>
<dbReference type="GO" id="GO:0051538">
    <property type="term" value="F:3 iron, 4 sulfur cluster binding"/>
    <property type="evidence" value="ECO:0007669"/>
    <property type="project" value="UniProtKB-KW"/>
</dbReference>
<name>A0A3B1BZU1_9ZZZZ</name>
<evidence type="ECO:0000256" key="8">
    <source>
        <dbReference type="ARBA" id="ARBA00022962"/>
    </source>
</evidence>
<sequence length="283" mass="31822">MSTQPKLENSLYRPEFERDNCGFGLIAQMDGKPSHWLLETAIGALARLTHRGAVAADGKTGDGCGLLLKKPDGFLQTAAKEQGFTLKPLYAVGMVFLNTETALADSARQTLVSELTKEGLDVQGWRVVPTDTQACGEEALKTLPQIEQIFVNAAADMDQIDFERHLYIARRRSEKIIEQNDEMFYVPSLSSSVISFKGLVMPENLPVFYQDLNNPKMKSATAVFHQRFSTNTWPQWRLAQPFRYLAHNGEINTVQGNRNWSVARGHKFESPISPWKMCARWSP</sequence>
<evidence type="ECO:0000256" key="6">
    <source>
        <dbReference type="ARBA" id="ARBA00022643"/>
    </source>
</evidence>
<dbReference type="GO" id="GO:0046872">
    <property type="term" value="F:metal ion binding"/>
    <property type="evidence" value="ECO:0007669"/>
    <property type="project" value="UniProtKB-KW"/>
</dbReference>